<evidence type="ECO:0000256" key="1">
    <source>
        <dbReference type="SAM" id="MobiDB-lite"/>
    </source>
</evidence>
<keyword evidence="2" id="KW-0472">Membrane</keyword>
<organism evidence="3 4">
    <name type="scientific">Chrysodeixis includens</name>
    <name type="common">Soybean looper</name>
    <name type="synonym">Pseudoplusia includens</name>
    <dbReference type="NCBI Taxonomy" id="689277"/>
    <lineage>
        <taxon>Eukaryota</taxon>
        <taxon>Metazoa</taxon>
        <taxon>Ecdysozoa</taxon>
        <taxon>Arthropoda</taxon>
        <taxon>Hexapoda</taxon>
        <taxon>Insecta</taxon>
        <taxon>Pterygota</taxon>
        <taxon>Neoptera</taxon>
        <taxon>Endopterygota</taxon>
        <taxon>Lepidoptera</taxon>
        <taxon>Glossata</taxon>
        <taxon>Ditrysia</taxon>
        <taxon>Noctuoidea</taxon>
        <taxon>Noctuidae</taxon>
        <taxon>Plusiinae</taxon>
        <taxon>Chrysodeixis</taxon>
    </lineage>
</organism>
<reference evidence="3" key="1">
    <citation type="submission" date="2021-12" db="EMBL/GenBank/DDBJ databases">
        <authorList>
            <person name="King R."/>
        </authorList>
    </citation>
    <scope>NUCLEOTIDE SEQUENCE</scope>
</reference>
<dbReference type="AlphaFoldDB" id="A0A9P0BSE2"/>
<gene>
    <name evidence="3" type="ORF">CINC_LOCUS3289</name>
</gene>
<sequence length="230" mass="26341">MDDNLIIIVSVFSCAWAFLLLLTLVLWGQVRKLQKKVTEMQSSGRMRIQKLKLSPENQHAFHNPALLPDEELSRRGYSMYMAQDDVESGRHERQTGGQFVEKPAVGQFAEQTTNFSERPQNGHLPERPINSNFSDRSTQNFSDRQNNGNFERPSTGNYGDRPSTGNYGERPQSGHFVDELTRELDNRQQRGNNPPPFLLQSIQESRRKTRSLNSPANNGRQSDTNPNFIY</sequence>
<accession>A0A9P0BSE2</accession>
<keyword evidence="2" id="KW-0812">Transmembrane</keyword>
<feature type="compositionally biased region" description="Polar residues" evidence="1">
    <location>
        <begin position="129"/>
        <end position="157"/>
    </location>
</feature>
<keyword evidence="4" id="KW-1185">Reference proteome</keyword>
<feature type="compositionally biased region" description="Polar residues" evidence="1">
    <location>
        <begin position="211"/>
        <end position="230"/>
    </location>
</feature>
<protein>
    <submittedName>
        <fullName evidence="3">Uncharacterized protein</fullName>
    </submittedName>
</protein>
<dbReference type="OrthoDB" id="7692012at2759"/>
<dbReference type="Proteomes" id="UP001154114">
    <property type="component" value="Chromosome 15"/>
</dbReference>
<keyword evidence="2" id="KW-1133">Transmembrane helix</keyword>
<proteinExistence type="predicted"/>
<feature type="region of interest" description="Disordered" evidence="1">
    <location>
        <begin position="186"/>
        <end position="230"/>
    </location>
</feature>
<dbReference type="EMBL" id="LR824018">
    <property type="protein sequence ID" value="CAH0586782.1"/>
    <property type="molecule type" value="Genomic_DNA"/>
</dbReference>
<evidence type="ECO:0000313" key="3">
    <source>
        <dbReference type="EMBL" id="CAH0586782.1"/>
    </source>
</evidence>
<feature type="region of interest" description="Disordered" evidence="1">
    <location>
        <begin position="114"/>
        <end position="173"/>
    </location>
</feature>
<feature type="region of interest" description="Disordered" evidence="1">
    <location>
        <begin position="85"/>
        <end position="104"/>
    </location>
</feature>
<name>A0A9P0BSE2_CHRIL</name>
<evidence type="ECO:0000313" key="4">
    <source>
        <dbReference type="Proteomes" id="UP001154114"/>
    </source>
</evidence>
<feature type="transmembrane region" description="Helical" evidence="2">
    <location>
        <begin position="6"/>
        <end position="27"/>
    </location>
</feature>
<evidence type="ECO:0000256" key="2">
    <source>
        <dbReference type="SAM" id="Phobius"/>
    </source>
</evidence>